<dbReference type="InterPro" id="IPR001841">
    <property type="entry name" value="Znf_RING"/>
</dbReference>
<evidence type="ECO:0000256" key="2">
    <source>
        <dbReference type="ARBA" id="ARBA00004906"/>
    </source>
</evidence>
<dbReference type="GO" id="GO:0008270">
    <property type="term" value="F:zinc ion binding"/>
    <property type="evidence" value="ECO:0007669"/>
    <property type="project" value="UniProtKB-KW"/>
</dbReference>
<dbReference type="InterPro" id="IPR031424">
    <property type="entry name" value="QVR-like"/>
</dbReference>
<dbReference type="Pfam" id="PF21361">
    <property type="entry name" value="Sina_ZnF"/>
    <property type="match status" value="1"/>
</dbReference>
<dbReference type="GO" id="GO:0016567">
    <property type="term" value="P:protein ubiquitination"/>
    <property type="evidence" value="ECO:0007669"/>
    <property type="project" value="UniProtKB-UniPathway"/>
</dbReference>
<gene>
    <name evidence="16" type="ORF">AGLY_006518</name>
</gene>
<feature type="compositionally biased region" description="Polar residues" evidence="13">
    <location>
        <begin position="1"/>
        <end position="10"/>
    </location>
</feature>
<dbReference type="EC" id="2.3.2.27" evidence="4"/>
<keyword evidence="10" id="KW-0862">Zinc</keyword>
<feature type="region of interest" description="Disordered" evidence="13">
    <location>
        <begin position="1"/>
        <end position="110"/>
    </location>
</feature>
<dbReference type="InterPro" id="IPR049548">
    <property type="entry name" value="Sina-like_RING"/>
</dbReference>
<comment type="similarity">
    <text evidence="3">Belongs to the SINA (Seven in absentia) family.</text>
</comment>
<name>A0A6G0TTL3_APHGL</name>
<dbReference type="GO" id="GO:0061630">
    <property type="term" value="F:ubiquitin protein ligase activity"/>
    <property type="evidence" value="ECO:0007669"/>
    <property type="project" value="UniProtKB-EC"/>
</dbReference>
<dbReference type="CDD" id="cd23591">
    <property type="entry name" value="TFP_LU_ECD_Crim"/>
    <property type="match status" value="1"/>
</dbReference>
<evidence type="ECO:0000256" key="4">
    <source>
        <dbReference type="ARBA" id="ARBA00012483"/>
    </source>
</evidence>
<feature type="compositionally biased region" description="Polar residues" evidence="13">
    <location>
        <begin position="36"/>
        <end position="46"/>
    </location>
</feature>
<proteinExistence type="inferred from homology"/>
<evidence type="ECO:0000313" key="16">
    <source>
        <dbReference type="EMBL" id="KAE9537495.1"/>
    </source>
</evidence>
<dbReference type="PROSITE" id="PS51081">
    <property type="entry name" value="ZF_SIAH"/>
    <property type="match status" value="1"/>
</dbReference>
<feature type="domain" description="RING-type" evidence="14">
    <location>
        <begin position="168"/>
        <end position="203"/>
    </location>
</feature>
<organism evidence="16 17">
    <name type="scientific">Aphis glycines</name>
    <name type="common">Soybean aphid</name>
    <dbReference type="NCBI Taxonomy" id="307491"/>
    <lineage>
        <taxon>Eukaryota</taxon>
        <taxon>Metazoa</taxon>
        <taxon>Ecdysozoa</taxon>
        <taxon>Arthropoda</taxon>
        <taxon>Hexapoda</taxon>
        <taxon>Insecta</taxon>
        <taxon>Pterygota</taxon>
        <taxon>Neoptera</taxon>
        <taxon>Paraneoptera</taxon>
        <taxon>Hemiptera</taxon>
        <taxon>Sternorrhyncha</taxon>
        <taxon>Aphidomorpha</taxon>
        <taxon>Aphidoidea</taxon>
        <taxon>Aphididae</taxon>
        <taxon>Aphidini</taxon>
        <taxon>Aphis</taxon>
        <taxon>Aphis</taxon>
    </lineage>
</organism>
<dbReference type="UniPathway" id="UPA00143"/>
<dbReference type="SUPFAM" id="SSF57850">
    <property type="entry name" value="RING/U-box"/>
    <property type="match status" value="1"/>
</dbReference>
<dbReference type="Gene3D" id="3.30.40.10">
    <property type="entry name" value="Zinc/RING finger domain, C3HC4 (zinc finger)"/>
    <property type="match status" value="2"/>
</dbReference>
<dbReference type="Pfam" id="PF21362">
    <property type="entry name" value="Sina_RING"/>
    <property type="match status" value="1"/>
</dbReference>
<comment type="caution">
    <text evidence="16">The sequence shown here is derived from an EMBL/GenBank/DDBJ whole genome shotgun (WGS) entry which is preliminary data.</text>
</comment>
<dbReference type="SUPFAM" id="SSF49599">
    <property type="entry name" value="TRAF domain-like"/>
    <property type="match status" value="1"/>
</dbReference>
<dbReference type="PANTHER" id="PTHR45877">
    <property type="entry name" value="E3 UBIQUITIN-PROTEIN LIGASE SIAH2"/>
    <property type="match status" value="1"/>
</dbReference>
<evidence type="ECO:0000256" key="13">
    <source>
        <dbReference type="SAM" id="MobiDB-lite"/>
    </source>
</evidence>
<accession>A0A6G0TTL3</accession>
<dbReference type="Proteomes" id="UP000475862">
    <property type="component" value="Unassembled WGS sequence"/>
</dbReference>
<dbReference type="GO" id="GO:0031624">
    <property type="term" value="F:ubiquitin conjugating enzyme binding"/>
    <property type="evidence" value="ECO:0007669"/>
    <property type="project" value="TreeGrafter"/>
</dbReference>
<evidence type="ECO:0000256" key="1">
    <source>
        <dbReference type="ARBA" id="ARBA00000900"/>
    </source>
</evidence>
<dbReference type="GO" id="GO:0005737">
    <property type="term" value="C:cytoplasm"/>
    <property type="evidence" value="ECO:0007669"/>
    <property type="project" value="TreeGrafter"/>
</dbReference>
<protein>
    <recommendedName>
        <fullName evidence="4">RING-type E3 ubiquitin transferase</fullName>
        <ecNumber evidence="4">2.3.2.27</ecNumber>
    </recommendedName>
</protein>
<dbReference type="PANTHER" id="PTHR45877:SF2">
    <property type="entry name" value="E3 UBIQUITIN-PROTEIN LIGASE SINA-RELATED"/>
    <property type="match status" value="1"/>
</dbReference>
<evidence type="ECO:0000259" key="14">
    <source>
        <dbReference type="PROSITE" id="PS50089"/>
    </source>
</evidence>
<feature type="domain" description="SIAH-type" evidence="15">
    <location>
        <begin position="220"/>
        <end position="278"/>
    </location>
</feature>
<dbReference type="InterPro" id="IPR013083">
    <property type="entry name" value="Znf_RING/FYVE/PHD"/>
</dbReference>
<evidence type="ECO:0000256" key="5">
    <source>
        <dbReference type="ARBA" id="ARBA00022679"/>
    </source>
</evidence>
<keyword evidence="8 12" id="KW-0863">Zinc-finger</keyword>
<evidence type="ECO:0000256" key="6">
    <source>
        <dbReference type="ARBA" id="ARBA00022723"/>
    </source>
</evidence>
<dbReference type="GO" id="GO:0032222">
    <property type="term" value="P:regulation of synaptic transmission, cholinergic"/>
    <property type="evidence" value="ECO:0007669"/>
    <property type="project" value="InterPro"/>
</dbReference>
<evidence type="ECO:0000256" key="10">
    <source>
        <dbReference type="ARBA" id="ARBA00022833"/>
    </source>
</evidence>
<dbReference type="AlphaFoldDB" id="A0A6G0TTL3"/>
<dbReference type="GO" id="GO:0043161">
    <property type="term" value="P:proteasome-mediated ubiquitin-dependent protein catabolic process"/>
    <property type="evidence" value="ECO:0007669"/>
    <property type="project" value="TreeGrafter"/>
</dbReference>
<dbReference type="EMBL" id="VYZN01000018">
    <property type="protein sequence ID" value="KAE9537495.1"/>
    <property type="molecule type" value="Genomic_DNA"/>
</dbReference>
<dbReference type="InterPro" id="IPR013010">
    <property type="entry name" value="Znf_SIAH"/>
</dbReference>
<keyword evidence="5" id="KW-0808">Transferase</keyword>
<evidence type="ECO:0000259" key="15">
    <source>
        <dbReference type="PROSITE" id="PS51081"/>
    </source>
</evidence>
<evidence type="ECO:0000256" key="7">
    <source>
        <dbReference type="ARBA" id="ARBA00022729"/>
    </source>
</evidence>
<evidence type="ECO:0000313" key="17">
    <source>
        <dbReference type="Proteomes" id="UP000475862"/>
    </source>
</evidence>
<dbReference type="Pfam" id="PF17064">
    <property type="entry name" value="QVR"/>
    <property type="match status" value="1"/>
</dbReference>
<keyword evidence="7" id="KW-0732">Signal</keyword>
<keyword evidence="17" id="KW-1185">Reference proteome</keyword>
<comment type="pathway">
    <text evidence="2">Protein modification; protein ubiquitination.</text>
</comment>
<keyword evidence="11" id="KW-0325">Glycoprotein</keyword>
<keyword evidence="6" id="KW-0479">Metal-binding</keyword>
<dbReference type="InterPro" id="IPR004162">
    <property type="entry name" value="SINA-like_animal"/>
</dbReference>
<feature type="compositionally biased region" description="Polar residues" evidence="13">
    <location>
        <begin position="55"/>
        <end position="65"/>
    </location>
</feature>
<comment type="catalytic activity">
    <reaction evidence="1">
        <text>S-ubiquitinyl-[E2 ubiquitin-conjugating enzyme]-L-cysteine + [acceptor protein]-L-lysine = [E2 ubiquitin-conjugating enzyme]-L-cysteine + N(6)-ubiquitinyl-[acceptor protein]-L-lysine.</text>
        <dbReference type="EC" id="2.3.2.27"/>
    </reaction>
</comment>
<evidence type="ECO:0000256" key="8">
    <source>
        <dbReference type="ARBA" id="ARBA00022771"/>
    </source>
</evidence>
<sequence length="555" mass="63750">MPSVRSQTPEQELPRLQEYVLEPENPFDEDYHGHDSISSISSQNDADSGDDRGSSHFSISENHNSNADEENRDGTLDVSNETPRTRAVPFIMSPTSFSPSPESPPDTPEIPATRVNDNLPGVPRAIPLNVHDTILSNQTIEETVPVRNEEHPETYEGLNDQLMRLFECPVCFEHIIPPIFQCLLGHLICNKCVLMCENCPTCRNPFNSKRNLYMEKVGYLVKFPCKNALTGCKQHMFVAQKEVHEQECCYRHYQCFFTNCAWKGYYPELHSHMINNHSNLILTGSEQSIDIMLPNNNQTYKWFLISHGEYFAVIAHSSIPPRRVKIQVNFIGPVVKAKQFKFSVLLIQHKERNDMSQKITYERSTLPYSEIYEMSNNNGLIKDIFSLPGEIIEPFIKKRRRRLPIILKVGPASTQSYLLCYQCVSTHPGCGTPFKWLWHKTVSCPEEDDICVKVIEKVGAEERITRDCLSSLKGFRTDIPADKYEGCRKSSLDVKLGHYVNNSIPELDIKRNYYDSTTWCFCYFDHWCNSANMSTSSNLLIVLISIYFFVRNIDQ</sequence>
<reference evidence="16 17" key="1">
    <citation type="submission" date="2019-08" db="EMBL/GenBank/DDBJ databases">
        <title>The genome of the soybean aphid Biotype 1, its phylome, world population structure and adaptation to the North American continent.</title>
        <authorList>
            <person name="Giordano R."/>
            <person name="Donthu R.K."/>
            <person name="Hernandez A.G."/>
            <person name="Wright C.L."/>
            <person name="Zimin A.V."/>
        </authorList>
    </citation>
    <scope>NUCLEOTIDE SEQUENCE [LARGE SCALE GENOMIC DNA]</scope>
    <source>
        <tissue evidence="16">Whole aphids</tissue>
    </source>
</reference>
<dbReference type="GO" id="GO:0030431">
    <property type="term" value="P:sleep"/>
    <property type="evidence" value="ECO:0007669"/>
    <property type="project" value="InterPro"/>
</dbReference>
<evidence type="ECO:0000256" key="3">
    <source>
        <dbReference type="ARBA" id="ARBA00009119"/>
    </source>
</evidence>
<dbReference type="PROSITE" id="PS50089">
    <property type="entry name" value="ZF_RING_2"/>
    <property type="match status" value="1"/>
</dbReference>
<dbReference type="OrthoDB" id="6249205at2759"/>
<evidence type="ECO:0000256" key="11">
    <source>
        <dbReference type="ARBA" id="ARBA00023180"/>
    </source>
</evidence>
<evidence type="ECO:0000256" key="12">
    <source>
        <dbReference type="PROSITE-ProRule" id="PRU00455"/>
    </source>
</evidence>
<keyword evidence="9" id="KW-0833">Ubl conjugation pathway</keyword>
<evidence type="ECO:0000256" key="9">
    <source>
        <dbReference type="ARBA" id="ARBA00022786"/>
    </source>
</evidence>